<evidence type="ECO:0000313" key="1">
    <source>
        <dbReference type="EMBL" id="QGM48142.1"/>
    </source>
</evidence>
<dbReference type="OrthoDB" id="7870314at2"/>
<name>A0A6B8KK92_9HYPH</name>
<gene>
    <name evidence="1" type="ORF">H2LOC_017580</name>
</gene>
<keyword evidence="2" id="KW-1185">Reference proteome</keyword>
<proteinExistence type="predicted"/>
<dbReference type="KEGG" id="mhey:H2LOC_017580"/>
<protein>
    <submittedName>
        <fullName evidence="1">Uncharacterized protein</fullName>
    </submittedName>
</protein>
<dbReference type="Proteomes" id="UP000309061">
    <property type="component" value="Chromosome"/>
</dbReference>
<sequence length="121" mass="12671">MAIEAAHASKGRGQPLASLDASELSHRFYRWRGASGKGYICSVFPKGELPLVAGFSSAVTIGVSRDAGTPRAVCVMPSGAFALAEDRAISALEADSGVEEWHVHFTADDACARDLAASLLH</sequence>
<reference evidence="1 2" key="1">
    <citation type="submission" date="2019-11" db="EMBL/GenBank/DDBJ databases">
        <title>The genome sequence of Methylocystis heyeri.</title>
        <authorList>
            <person name="Oshkin I.Y."/>
            <person name="Miroshnikov K."/>
            <person name="Dedysh S.N."/>
        </authorList>
    </citation>
    <scope>NUCLEOTIDE SEQUENCE [LARGE SCALE GENOMIC DNA]</scope>
    <source>
        <strain evidence="1 2">H2</strain>
    </source>
</reference>
<accession>A0A6B8KK92</accession>
<organism evidence="1 2">
    <name type="scientific">Methylocystis heyeri</name>
    <dbReference type="NCBI Taxonomy" id="391905"/>
    <lineage>
        <taxon>Bacteria</taxon>
        <taxon>Pseudomonadati</taxon>
        <taxon>Pseudomonadota</taxon>
        <taxon>Alphaproteobacteria</taxon>
        <taxon>Hyphomicrobiales</taxon>
        <taxon>Methylocystaceae</taxon>
        <taxon>Methylocystis</taxon>
    </lineage>
</organism>
<dbReference type="AlphaFoldDB" id="A0A6B8KK92"/>
<evidence type="ECO:0000313" key="2">
    <source>
        <dbReference type="Proteomes" id="UP000309061"/>
    </source>
</evidence>
<dbReference type="EMBL" id="CP046052">
    <property type="protein sequence ID" value="QGM48142.1"/>
    <property type="molecule type" value="Genomic_DNA"/>
</dbReference>